<dbReference type="PANTHER" id="PTHR10429">
    <property type="entry name" value="DNA-3-METHYLADENINE GLYCOSYLASE"/>
    <property type="match status" value="1"/>
</dbReference>
<proteinExistence type="inferred from homology"/>
<dbReference type="InterPro" id="IPR003180">
    <property type="entry name" value="MPG"/>
</dbReference>
<keyword evidence="4" id="KW-0234">DNA repair</keyword>
<dbReference type="NCBIfam" id="NF002005">
    <property type="entry name" value="PRK00802.1-5"/>
    <property type="match status" value="1"/>
</dbReference>
<dbReference type="Gene3D" id="3.10.300.10">
    <property type="entry name" value="Methylpurine-DNA glycosylase (MPG)"/>
    <property type="match status" value="1"/>
</dbReference>
<dbReference type="SUPFAM" id="SSF50486">
    <property type="entry name" value="FMT C-terminal domain-like"/>
    <property type="match status" value="1"/>
</dbReference>
<dbReference type="GO" id="GO:0003677">
    <property type="term" value="F:DNA binding"/>
    <property type="evidence" value="ECO:0007669"/>
    <property type="project" value="InterPro"/>
</dbReference>
<keyword evidence="5" id="KW-0326">Glycosidase</keyword>
<reference evidence="5" key="1">
    <citation type="submission" date="2018-06" db="EMBL/GenBank/DDBJ databases">
        <authorList>
            <person name="Zhirakovskaya E."/>
        </authorList>
    </citation>
    <scope>NUCLEOTIDE SEQUENCE</scope>
</reference>
<accession>A0A3B0ZR42</accession>
<dbReference type="GO" id="GO:0006284">
    <property type="term" value="P:base-excision repair"/>
    <property type="evidence" value="ECO:0007669"/>
    <property type="project" value="InterPro"/>
</dbReference>
<evidence type="ECO:0000256" key="4">
    <source>
        <dbReference type="ARBA" id="ARBA00023204"/>
    </source>
</evidence>
<organism evidence="5">
    <name type="scientific">hydrothermal vent metagenome</name>
    <dbReference type="NCBI Taxonomy" id="652676"/>
    <lineage>
        <taxon>unclassified sequences</taxon>
        <taxon>metagenomes</taxon>
        <taxon>ecological metagenomes</taxon>
    </lineage>
</organism>
<name>A0A3B0ZR42_9ZZZZ</name>
<evidence type="ECO:0000256" key="1">
    <source>
        <dbReference type="ARBA" id="ARBA00009232"/>
    </source>
</evidence>
<evidence type="ECO:0000256" key="2">
    <source>
        <dbReference type="ARBA" id="ARBA00022763"/>
    </source>
</evidence>
<dbReference type="HAMAP" id="MF_00527">
    <property type="entry name" value="3MGH"/>
    <property type="match status" value="1"/>
</dbReference>
<dbReference type="AlphaFoldDB" id="A0A3B0ZR42"/>
<dbReference type="GO" id="GO:0003905">
    <property type="term" value="F:alkylbase DNA N-glycosylase activity"/>
    <property type="evidence" value="ECO:0007669"/>
    <property type="project" value="UniProtKB-EC"/>
</dbReference>
<dbReference type="CDD" id="cd00540">
    <property type="entry name" value="AAG"/>
    <property type="match status" value="1"/>
</dbReference>
<keyword evidence="2" id="KW-0227">DNA damage</keyword>
<evidence type="ECO:0000256" key="3">
    <source>
        <dbReference type="ARBA" id="ARBA00022801"/>
    </source>
</evidence>
<dbReference type="EMBL" id="UOFT01000013">
    <property type="protein sequence ID" value="VAW91680.1"/>
    <property type="molecule type" value="Genomic_DNA"/>
</dbReference>
<gene>
    <name evidence="5" type="ORF">MNBD_GAMMA23-2516</name>
</gene>
<comment type="similarity">
    <text evidence="1">Belongs to the DNA glycosylase MPG family.</text>
</comment>
<dbReference type="Pfam" id="PF02245">
    <property type="entry name" value="Pur_DNA_glyco"/>
    <property type="match status" value="1"/>
</dbReference>
<dbReference type="InterPro" id="IPR011034">
    <property type="entry name" value="Formyl_transferase-like_C_sf"/>
</dbReference>
<keyword evidence="3 5" id="KW-0378">Hydrolase</keyword>
<sequence length="218" mass="24986">MILKNSFYDNDACKVAKALLGKVIRRKYKNHWLAAQIIETEAYYRCEKGSHSSLGKTNKRMAMFMPPGTVYMYYAHGHDSLNVSVKGDGNAILLKSCLPFADKLTSKEGFRVMQQLNPQNNGQPRPLNKLCAGQTLLCRALHLKVTQWDQQPFDPSEFYIDDIAYQPEKIIQTTRLGIPDGRDGHKPYRFIDYQHAQQCTNNPLTKRNKPNYSIITRS</sequence>
<dbReference type="EC" id="3.2.2.21" evidence="5"/>
<protein>
    <submittedName>
        <fullName evidence="5">DNA-3-methyladenine glycosylase II</fullName>
        <ecNumber evidence="5">3.2.2.21</ecNumber>
    </submittedName>
</protein>
<dbReference type="InterPro" id="IPR036995">
    <property type="entry name" value="MPG_sf"/>
</dbReference>
<evidence type="ECO:0000313" key="5">
    <source>
        <dbReference type="EMBL" id="VAW91680.1"/>
    </source>
</evidence>
<dbReference type="PANTHER" id="PTHR10429:SF0">
    <property type="entry name" value="DNA-3-METHYLADENINE GLYCOSYLASE"/>
    <property type="match status" value="1"/>
</dbReference>